<evidence type="ECO:0000313" key="2">
    <source>
        <dbReference type="EMBL" id="GIJ12515.1"/>
    </source>
</evidence>
<keyword evidence="1" id="KW-1133">Transmembrane helix</keyword>
<name>A0ABQ4I3Q5_9ACTN</name>
<evidence type="ECO:0000256" key="1">
    <source>
        <dbReference type="SAM" id="Phobius"/>
    </source>
</evidence>
<feature type="transmembrane region" description="Helical" evidence="1">
    <location>
        <begin position="440"/>
        <end position="463"/>
    </location>
</feature>
<accession>A0ABQ4I3Q5</accession>
<dbReference type="EMBL" id="BOOZ01000054">
    <property type="protein sequence ID" value="GIJ12515.1"/>
    <property type="molecule type" value="Genomic_DNA"/>
</dbReference>
<gene>
    <name evidence="2" type="ORF">Van01_57290</name>
</gene>
<dbReference type="Proteomes" id="UP000647017">
    <property type="component" value="Unassembled WGS sequence"/>
</dbReference>
<proteinExistence type="predicted"/>
<organism evidence="2 3">
    <name type="scientific">Micromonospora andamanensis</name>
    <dbReference type="NCBI Taxonomy" id="1287068"/>
    <lineage>
        <taxon>Bacteria</taxon>
        <taxon>Bacillati</taxon>
        <taxon>Actinomycetota</taxon>
        <taxon>Actinomycetes</taxon>
        <taxon>Micromonosporales</taxon>
        <taxon>Micromonosporaceae</taxon>
        <taxon>Micromonospora</taxon>
    </lineage>
</organism>
<comment type="caution">
    <text evidence="2">The sequence shown here is derived from an EMBL/GenBank/DDBJ whole genome shotgun (WGS) entry which is preliminary data.</text>
</comment>
<keyword evidence="1" id="KW-0812">Transmembrane</keyword>
<dbReference type="SUPFAM" id="SSF69304">
    <property type="entry name" value="Tricorn protease N-terminal domain"/>
    <property type="match status" value="1"/>
</dbReference>
<keyword evidence="3" id="KW-1185">Reference proteome</keyword>
<sequence>MTDVLRQALAEASEEMPTARVPADLWQAGQRRHRRRLAIGVAALVLAIVAAVQVGVTVLVRTPEPALQVAVSNAMVPARLYNPHAWQGTVQQSPNGPASLLFSGGGTGTIDMPGAFGSKIAVVGRDGSYRTLRYGRAYMQSAQDVVLSPDGRYVAGDTSLDARLSSGNNSEITIVDLTSGAVRRYTGLPAGQPVAWSSDGTQVVLLRDSTSSVGLWLLDRASGQTRSLLQADGTIRRATLLAFSPDSRQVAVQVDRSLIVVDTASGASRVLADLGPRGRLAGAGAWSPAGDGIAAYTYDGCENRCTDAERNQRRWRLGWLDPVTGAARPLAPSTSGFDDVACAAVRIVGWQRNGDAVVLRYLVEVDPNYDEATADDGQDLTSYREVGSVELLALHPGGGQTRLIETPTDIWDMDVAHDLVTNDRFGGPSPKPTAFPAAPWLYGVTVTITVIVLGPLTVLGWMLRRRRRSAP</sequence>
<feature type="transmembrane region" description="Helical" evidence="1">
    <location>
        <begin position="37"/>
        <end position="60"/>
    </location>
</feature>
<protein>
    <recommendedName>
        <fullName evidence="4">WD40 repeat domain-containing protein</fullName>
    </recommendedName>
</protein>
<dbReference type="InterPro" id="IPR011042">
    <property type="entry name" value="6-blade_b-propeller_TolB-like"/>
</dbReference>
<evidence type="ECO:0000313" key="3">
    <source>
        <dbReference type="Proteomes" id="UP000647017"/>
    </source>
</evidence>
<reference evidence="2 3" key="1">
    <citation type="submission" date="2021-01" db="EMBL/GenBank/DDBJ databases">
        <title>Whole genome shotgun sequence of Verrucosispora andamanensis NBRC 109075.</title>
        <authorList>
            <person name="Komaki H."/>
            <person name="Tamura T."/>
        </authorList>
    </citation>
    <scope>NUCLEOTIDE SEQUENCE [LARGE SCALE GENOMIC DNA]</scope>
    <source>
        <strain evidence="2 3">NBRC 109075</strain>
    </source>
</reference>
<dbReference type="Gene3D" id="2.120.10.30">
    <property type="entry name" value="TolB, C-terminal domain"/>
    <property type="match status" value="1"/>
</dbReference>
<keyword evidence="1" id="KW-0472">Membrane</keyword>
<evidence type="ECO:0008006" key="4">
    <source>
        <dbReference type="Google" id="ProtNLM"/>
    </source>
</evidence>
<dbReference type="RefSeq" id="WP_204014129.1">
    <property type="nucleotide sequence ID" value="NZ_BOOZ01000054.1"/>
</dbReference>